<feature type="compositionally biased region" description="Acidic residues" evidence="1">
    <location>
        <begin position="271"/>
        <end position="283"/>
    </location>
</feature>
<dbReference type="GeneID" id="27334189"/>
<feature type="compositionally biased region" description="Low complexity" evidence="1">
    <location>
        <begin position="229"/>
        <end position="240"/>
    </location>
</feature>
<dbReference type="VEuPathDB" id="FungiDB:PV08_07106"/>
<feature type="region of interest" description="Disordered" evidence="1">
    <location>
        <begin position="77"/>
        <end position="310"/>
    </location>
</feature>
<accession>A0A0D2BSR6</accession>
<dbReference type="InterPro" id="IPR007718">
    <property type="entry name" value="Srp40_C"/>
</dbReference>
<feature type="compositionally biased region" description="Acidic residues" evidence="1">
    <location>
        <begin position="114"/>
        <end position="140"/>
    </location>
</feature>
<dbReference type="HOGENOM" id="CLU_037040_1_0_1"/>
<dbReference type="Proteomes" id="UP000053328">
    <property type="component" value="Unassembled WGS sequence"/>
</dbReference>
<evidence type="ECO:0000313" key="4">
    <source>
        <dbReference type="Proteomes" id="UP000053328"/>
    </source>
</evidence>
<protein>
    <recommendedName>
        <fullName evidence="2">Srp40 C-terminal domain-containing protein</fullName>
    </recommendedName>
</protein>
<proteinExistence type="predicted"/>
<dbReference type="EMBL" id="KN847496">
    <property type="protein sequence ID" value="KIW14324.1"/>
    <property type="molecule type" value="Genomic_DNA"/>
</dbReference>
<evidence type="ECO:0000259" key="2">
    <source>
        <dbReference type="Pfam" id="PF05022"/>
    </source>
</evidence>
<feature type="compositionally biased region" description="Polar residues" evidence="1">
    <location>
        <begin position="197"/>
        <end position="220"/>
    </location>
</feature>
<dbReference type="AlphaFoldDB" id="A0A0D2BSR6"/>
<feature type="compositionally biased region" description="Low complexity" evidence="1">
    <location>
        <begin position="83"/>
        <end position="113"/>
    </location>
</feature>
<dbReference type="STRING" id="91928.A0A0D2BSR6"/>
<evidence type="ECO:0000313" key="3">
    <source>
        <dbReference type="EMBL" id="KIW14324.1"/>
    </source>
</evidence>
<dbReference type="Pfam" id="PF05022">
    <property type="entry name" value="SRP40_C"/>
    <property type="match status" value="1"/>
</dbReference>
<evidence type="ECO:0000256" key="1">
    <source>
        <dbReference type="SAM" id="MobiDB-lite"/>
    </source>
</evidence>
<organism evidence="3 4">
    <name type="scientific">Exophiala spinifera</name>
    <dbReference type="NCBI Taxonomy" id="91928"/>
    <lineage>
        <taxon>Eukaryota</taxon>
        <taxon>Fungi</taxon>
        <taxon>Dikarya</taxon>
        <taxon>Ascomycota</taxon>
        <taxon>Pezizomycotina</taxon>
        <taxon>Eurotiomycetes</taxon>
        <taxon>Chaetothyriomycetidae</taxon>
        <taxon>Chaetothyriales</taxon>
        <taxon>Herpotrichiellaceae</taxon>
        <taxon>Exophiala</taxon>
    </lineage>
</organism>
<sequence>MPVKKKEATTGNAVPRAEVLGVVGHYLTEFGLASTNKAFQKELKRLQESAGWPVPAQDEKIGDLVAVLEQGFLSVTGDLATKNSTSSEDSEADSGSSESSGSTSSSDSSVDSGSDSDSEVDISSDSDADISNDSDDDSDSSETSSSTDSSSSNIPKKTASAKKKNGKNLKLSASTSASSSSSSESSIESDEDEVATQPKSAVSSLKPKSSVESVKPASTKTLKRKAEASSSSGSSSSSDSDSSEEDEPPVKRAKVVPASTATQTSSSESSSESDSDSSDDEAAGEAGNGAKLGPEHDEKSDSSNTVMGDNMVAASRPVFEKTPKKHVGARPTPLAQLSAQATGDSYLSNAYQSYDYADRAYKDLSVTRGKGFTKEKNKKKRGSYRGGAIDISGGKAFKFDD</sequence>
<dbReference type="GO" id="GO:0005730">
    <property type="term" value="C:nucleolus"/>
    <property type="evidence" value="ECO:0007669"/>
    <property type="project" value="UniProtKB-ARBA"/>
</dbReference>
<reference evidence="3 4" key="1">
    <citation type="submission" date="2015-01" db="EMBL/GenBank/DDBJ databases">
        <title>The Genome Sequence of Exophiala spinifera CBS89968.</title>
        <authorList>
            <consortium name="The Broad Institute Genomics Platform"/>
            <person name="Cuomo C."/>
            <person name="de Hoog S."/>
            <person name="Gorbushina A."/>
            <person name="Stielow B."/>
            <person name="Teixiera M."/>
            <person name="Abouelleil A."/>
            <person name="Chapman S.B."/>
            <person name="Priest M."/>
            <person name="Young S.K."/>
            <person name="Wortman J."/>
            <person name="Nusbaum C."/>
            <person name="Birren B."/>
        </authorList>
    </citation>
    <scope>NUCLEOTIDE SEQUENCE [LARGE SCALE GENOMIC DNA]</scope>
    <source>
        <strain evidence="3 4">CBS 89968</strain>
    </source>
</reference>
<keyword evidence="4" id="KW-1185">Reference proteome</keyword>
<gene>
    <name evidence="3" type="ORF">PV08_07106</name>
</gene>
<dbReference type="OrthoDB" id="5599646at2759"/>
<feature type="domain" description="Srp40 C-terminal" evidence="2">
    <location>
        <begin position="345"/>
        <end position="399"/>
    </location>
</feature>
<feature type="compositionally biased region" description="Low complexity" evidence="1">
    <location>
        <begin position="172"/>
        <end position="186"/>
    </location>
</feature>
<dbReference type="RefSeq" id="XP_016234540.1">
    <property type="nucleotide sequence ID" value="XM_016381438.1"/>
</dbReference>
<feature type="compositionally biased region" description="Low complexity" evidence="1">
    <location>
        <begin position="141"/>
        <end position="158"/>
    </location>
</feature>
<name>A0A0D2BSR6_9EURO</name>